<comment type="catalytic activity">
    <reaction evidence="1">
        <text>2-phosphoglycolate + H2O = glycolate + phosphate</text>
        <dbReference type="Rhea" id="RHEA:14369"/>
        <dbReference type="ChEBI" id="CHEBI:15377"/>
        <dbReference type="ChEBI" id="CHEBI:29805"/>
        <dbReference type="ChEBI" id="CHEBI:43474"/>
        <dbReference type="ChEBI" id="CHEBI:58033"/>
        <dbReference type="EC" id="3.1.3.18"/>
    </reaction>
</comment>
<dbReference type="InterPro" id="IPR023214">
    <property type="entry name" value="HAD_sf"/>
</dbReference>
<accession>A0A9J7ASE4</accession>
<evidence type="ECO:0000256" key="3">
    <source>
        <dbReference type="ARBA" id="ARBA00006171"/>
    </source>
</evidence>
<dbReference type="Proteomes" id="UP001060336">
    <property type="component" value="Chromosome"/>
</dbReference>
<gene>
    <name evidence="5" type="ORF">NUH88_00475</name>
</gene>
<name>A0A9J7ASE4_9PROT</name>
<dbReference type="PANTHER" id="PTHR43434:SF1">
    <property type="entry name" value="PHOSPHOGLYCOLATE PHOSPHATASE"/>
    <property type="match status" value="1"/>
</dbReference>
<dbReference type="Gene3D" id="1.10.150.730">
    <property type="match status" value="1"/>
</dbReference>
<dbReference type="InterPro" id="IPR041492">
    <property type="entry name" value="HAD_2"/>
</dbReference>
<evidence type="ECO:0000256" key="4">
    <source>
        <dbReference type="ARBA" id="ARBA00013078"/>
    </source>
</evidence>
<dbReference type="Gene3D" id="3.40.50.1000">
    <property type="entry name" value="HAD superfamily/HAD-like"/>
    <property type="match status" value="1"/>
</dbReference>
<dbReference type="AlphaFoldDB" id="A0A9J7ASE4"/>
<evidence type="ECO:0000313" key="6">
    <source>
        <dbReference type="Proteomes" id="UP001060336"/>
    </source>
</evidence>
<evidence type="ECO:0000256" key="2">
    <source>
        <dbReference type="ARBA" id="ARBA00004818"/>
    </source>
</evidence>
<dbReference type="GO" id="GO:0006281">
    <property type="term" value="P:DNA repair"/>
    <property type="evidence" value="ECO:0007669"/>
    <property type="project" value="TreeGrafter"/>
</dbReference>
<dbReference type="KEGG" id="naci:NUH88_00475"/>
<dbReference type="RefSeq" id="WP_257769261.1">
    <property type="nucleotide sequence ID" value="NZ_CP102480.1"/>
</dbReference>
<dbReference type="SFLD" id="SFLDG01129">
    <property type="entry name" value="C1.5:_HAD__Beta-PGM__Phosphata"/>
    <property type="match status" value="1"/>
</dbReference>
<evidence type="ECO:0000256" key="1">
    <source>
        <dbReference type="ARBA" id="ARBA00000830"/>
    </source>
</evidence>
<comment type="pathway">
    <text evidence="2">Organic acid metabolism; glycolate biosynthesis; glycolate from 2-phosphoglycolate: step 1/1.</text>
</comment>
<dbReference type="InterPro" id="IPR050155">
    <property type="entry name" value="HAD-like_hydrolase_sf"/>
</dbReference>
<evidence type="ECO:0000313" key="5">
    <source>
        <dbReference type="EMBL" id="UUX50183.1"/>
    </source>
</evidence>
<dbReference type="Pfam" id="PF13419">
    <property type="entry name" value="HAD_2"/>
    <property type="match status" value="1"/>
</dbReference>
<dbReference type="PANTHER" id="PTHR43434">
    <property type="entry name" value="PHOSPHOGLYCOLATE PHOSPHATASE"/>
    <property type="match status" value="1"/>
</dbReference>
<organism evidence="5 6">
    <name type="scientific">Nisaea acidiphila</name>
    <dbReference type="NCBI Taxonomy" id="1862145"/>
    <lineage>
        <taxon>Bacteria</taxon>
        <taxon>Pseudomonadati</taxon>
        <taxon>Pseudomonadota</taxon>
        <taxon>Alphaproteobacteria</taxon>
        <taxon>Rhodospirillales</taxon>
        <taxon>Thalassobaculaceae</taxon>
        <taxon>Nisaea</taxon>
    </lineage>
</organism>
<dbReference type="EMBL" id="CP102480">
    <property type="protein sequence ID" value="UUX50183.1"/>
    <property type="molecule type" value="Genomic_DNA"/>
</dbReference>
<keyword evidence="6" id="KW-1185">Reference proteome</keyword>
<dbReference type="GO" id="GO:0005829">
    <property type="term" value="C:cytosol"/>
    <property type="evidence" value="ECO:0007669"/>
    <property type="project" value="TreeGrafter"/>
</dbReference>
<reference evidence="5" key="1">
    <citation type="submission" date="2022-08" db="EMBL/GenBank/DDBJ databases">
        <title>Nisaea acidiphila sp. nov., isolated from a marine algal debris and emended description of the genus Nisaea Urios et al. 2008.</title>
        <authorList>
            <person name="Kwon K."/>
        </authorList>
    </citation>
    <scope>NUCLEOTIDE SEQUENCE</scope>
    <source>
        <strain evidence="5">MEBiC11861</strain>
    </source>
</reference>
<dbReference type="EC" id="3.1.3.18" evidence="4"/>
<proteinExistence type="inferred from homology"/>
<dbReference type="GO" id="GO:0008967">
    <property type="term" value="F:phosphoglycolate phosphatase activity"/>
    <property type="evidence" value="ECO:0007669"/>
    <property type="project" value="UniProtKB-EC"/>
</dbReference>
<comment type="similarity">
    <text evidence="3">Belongs to the HAD-like hydrolase superfamily. CbbY/CbbZ/Gph/YieH family.</text>
</comment>
<dbReference type="InterPro" id="IPR036412">
    <property type="entry name" value="HAD-like_sf"/>
</dbReference>
<sequence length="215" mass="23855">MSARPNAILFDWDSTLVDNWPGVTAAMNAALNAFDLPSWTETEMRARAKRSMRDNFPTIFGARWEEARDVFYKAFEERHLSALQALAGAEDLLSALRDRSMLLGVVSNKNGDFLRAEAEVLGWSGYFHRIVGATDAKKDKPAREPVDLALMDSGHSAGERVWFVGDSLVDLQCGIESGCTAVLIGDDPISEADLEKWPPAFHFADCDEMRRALTD</sequence>
<dbReference type="SFLD" id="SFLDS00003">
    <property type="entry name" value="Haloacid_Dehalogenase"/>
    <property type="match status" value="1"/>
</dbReference>
<protein>
    <recommendedName>
        <fullName evidence="4">phosphoglycolate phosphatase</fullName>
        <ecNumber evidence="4">3.1.3.18</ecNumber>
    </recommendedName>
</protein>
<dbReference type="SUPFAM" id="SSF56784">
    <property type="entry name" value="HAD-like"/>
    <property type="match status" value="1"/>
</dbReference>
<keyword evidence="5" id="KW-0378">Hydrolase</keyword>